<feature type="transmembrane region" description="Helical" evidence="1">
    <location>
        <begin position="86"/>
        <end position="110"/>
    </location>
</feature>
<dbReference type="GO" id="GO:0016020">
    <property type="term" value="C:membrane"/>
    <property type="evidence" value="ECO:0007669"/>
    <property type="project" value="InterPro"/>
</dbReference>
<proteinExistence type="predicted"/>
<dbReference type="GO" id="GO:0004190">
    <property type="term" value="F:aspartic-type endopeptidase activity"/>
    <property type="evidence" value="ECO:0007669"/>
    <property type="project" value="InterPro"/>
</dbReference>
<keyword evidence="1" id="KW-0472">Membrane</keyword>
<evidence type="ECO:0000313" key="4">
    <source>
        <dbReference type="Proteomes" id="UP000198703"/>
    </source>
</evidence>
<keyword evidence="1" id="KW-0812">Transmembrane</keyword>
<keyword evidence="4" id="KW-1185">Reference proteome</keyword>
<organism evidence="3 4">
    <name type="scientific">Rubrimonas cliftonensis</name>
    <dbReference type="NCBI Taxonomy" id="89524"/>
    <lineage>
        <taxon>Bacteria</taxon>
        <taxon>Pseudomonadati</taxon>
        <taxon>Pseudomonadota</taxon>
        <taxon>Alphaproteobacteria</taxon>
        <taxon>Rhodobacterales</taxon>
        <taxon>Paracoccaceae</taxon>
        <taxon>Rubrimonas</taxon>
    </lineage>
</organism>
<dbReference type="AlphaFoldDB" id="A0A1H4CJ80"/>
<evidence type="ECO:0000256" key="1">
    <source>
        <dbReference type="SAM" id="Phobius"/>
    </source>
</evidence>
<accession>A0A1H4CJ80</accession>
<evidence type="ECO:0000313" key="3">
    <source>
        <dbReference type="EMBL" id="SEA60491.1"/>
    </source>
</evidence>
<feature type="transmembrane region" description="Helical" evidence="1">
    <location>
        <begin position="116"/>
        <end position="133"/>
    </location>
</feature>
<keyword evidence="1" id="KW-1133">Transmembrane helix</keyword>
<feature type="transmembrane region" description="Helical" evidence="1">
    <location>
        <begin position="140"/>
        <end position="156"/>
    </location>
</feature>
<dbReference type="InterPro" id="IPR000045">
    <property type="entry name" value="Prepilin_IV_endopep_pep"/>
</dbReference>
<dbReference type="RefSeq" id="WP_093254055.1">
    <property type="nucleotide sequence ID" value="NZ_FNQM01000007.1"/>
</dbReference>
<feature type="transmembrane region" description="Helical" evidence="1">
    <location>
        <begin position="50"/>
        <end position="74"/>
    </location>
</feature>
<reference evidence="3 4" key="1">
    <citation type="submission" date="2016-10" db="EMBL/GenBank/DDBJ databases">
        <authorList>
            <person name="de Groot N.N."/>
        </authorList>
    </citation>
    <scope>NUCLEOTIDE SEQUENCE [LARGE SCALE GENOMIC DNA]</scope>
    <source>
        <strain evidence="3 4">DSM 15345</strain>
    </source>
</reference>
<name>A0A1H4CJ80_9RHOB</name>
<sequence>MEQPSIIALGLLAAAAACDAARRLIPDAVSVALAISGAAWSVWHMGPAGFGATALAAAAVFAGGAALFFVGAMGGGDVKLAAAATLWLPVAAVPDFLLLTSLFGAALALAYGAARFAAALAGGAPGGAALVLARRAQAPYGVAIAGAGALIISAGAV</sequence>
<dbReference type="Gene3D" id="1.20.120.1220">
    <property type="match status" value="1"/>
</dbReference>
<dbReference type="Pfam" id="PF01478">
    <property type="entry name" value="Peptidase_A24"/>
    <property type="match status" value="1"/>
</dbReference>
<gene>
    <name evidence="3" type="ORF">SAMN05444370_107102</name>
</gene>
<dbReference type="EMBL" id="FNQM01000007">
    <property type="protein sequence ID" value="SEA60491.1"/>
    <property type="molecule type" value="Genomic_DNA"/>
</dbReference>
<evidence type="ECO:0000259" key="2">
    <source>
        <dbReference type="Pfam" id="PF01478"/>
    </source>
</evidence>
<dbReference type="Proteomes" id="UP000198703">
    <property type="component" value="Unassembled WGS sequence"/>
</dbReference>
<feature type="domain" description="Prepilin type IV endopeptidase peptidase" evidence="2">
    <location>
        <begin position="7"/>
        <end position="109"/>
    </location>
</feature>
<dbReference type="STRING" id="89524.SAMN05444370_107102"/>
<protein>
    <submittedName>
        <fullName evidence="3">Prepilin peptidase CpaA</fullName>
    </submittedName>
</protein>